<keyword evidence="13" id="KW-1185">Reference proteome</keyword>
<keyword evidence="6 8" id="KW-0687">Ribonucleoprotein</keyword>
<feature type="region of interest" description="Disordered" evidence="9">
    <location>
        <begin position="613"/>
        <end position="635"/>
    </location>
</feature>
<gene>
    <name evidence="12" type="ORF">PGLA1383_LOCUS4762</name>
</gene>
<evidence type="ECO:0008006" key="14">
    <source>
        <dbReference type="Google" id="ProtNLM"/>
    </source>
</evidence>
<dbReference type="SMART" id="SM01390">
    <property type="entry name" value="Ribosomal_S4"/>
    <property type="match status" value="1"/>
</dbReference>
<dbReference type="NCBIfam" id="TIGR01018">
    <property type="entry name" value="uS4_arch"/>
    <property type="match status" value="1"/>
</dbReference>
<dbReference type="Proteomes" id="UP000654075">
    <property type="component" value="Unassembled WGS sequence"/>
</dbReference>
<accession>A0A813DK22</accession>
<evidence type="ECO:0000256" key="2">
    <source>
        <dbReference type="ARBA" id="ARBA00022730"/>
    </source>
</evidence>
<dbReference type="GO" id="GO:0006412">
    <property type="term" value="P:translation"/>
    <property type="evidence" value="ECO:0007669"/>
    <property type="project" value="InterPro"/>
</dbReference>
<dbReference type="Pfam" id="PF01479">
    <property type="entry name" value="S4"/>
    <property type="match status" value="1"/>
</dbReference>
<evidence type="ECO:0000256" key="9">
    <source>
        <dbReference type="SAM" id="MobiDB-lite"/>
    </source>
</evidence>
<dbReference type="PROSITE" id="PS00632">
    <property type="entry name" value="RIBOSOMAL_S4"/>
    <property type="match status" value="1"/>
</dbReference>
<dbReference type="GO" id="GO:0003735">
    <property type="term" value="F:structural constituent of ribosome"/>
    <property type="evidence" value="ECO:0007669"/>
    <property type="project" value="InterPro"/>
</dbReference>
<evidence type="ECO:0000256" key="7">
    <source>
        <dbReference type="PROSITE-ProRule" id="PRU00182"/>
    </source>
</evidence>
<dbReference type="CDD" id="cd00165">
    <property type="entry name" value="S4"/>
    <property type="match status" value="1"/>
</dbReference>
<feature type="domain" description="Small ribosomal subunit protein uS4 N-terminal" evidence="11">
    <location>
        <begin position="381"/>
        <end position="479"/>
    </location>
</feature>
<dbReference type="SUPFAM" id="SSF55174">
    <property type="entry name" value="Alpha-L RNA-binding motif"/>
    <property type="match status" value="1"/>
</dbReference>
<evidence type="ECO:0000256" key="4">
    <source>
        <dbReference type="ARBA" id="ARBA00022884"/>
    </source>
</evidence>
<dbReference type="GO" id="GO:0019843">
    <property type="term" value="F:rRNA binding"/>
    <property type="evidence" value="ECO:0007669"/>
    <property type="project" value="UniProtKB-KW"/>
</dbReference>
<dbReference type="AlphaFoldDB" id="A0A813DK22"/>
<dbReference type="Gene3D" id="2.20.110.10">
    <property type="entry name" value="Histone H3 K4-specific methyltransferase SET7/9 N-terminal domain"/>
    <property type="match status" value="3"/>
</dbReference>
<evidence type="ECO:0000256" key="1">
    <source>
        <dbReference type="ARBA" id="ARBA00007465"/>
    </source>
</evidence>
<evidence type="ECO:0000256" key="8">
    <source>
        <dbReference type="RuleBase" id="RU003699"/>
    </source>
</evidence>
<dbReference type="PANTHER" id="PTHR23084">
    <property type="entry name" value="PHOSPHATIDYLINOSITOL-4-PHOSPHATE 5-KINASE RELATED"/>
    <property type="match status" value="1"/>
</dbReference>
<dbReference type="SMART" id="SM00363">
    <property type="entry name" value="S4"/>
    <property type="match status" value="1"/>
</dbReference>
<evidence type="ECO:0000256" key="3">
    <source>
        <dbReference type="ARBA" id="ARBA00022737"/>
    </source>
</evidence>
<dbReference type="InterPro" id="IPR001912">
    <property type="entry name" value="Ribosomal_uS4_N"/>
</dbReference>
<reference evidence="12" key="1">
    <citation type="submission" date="2021-02" db="EMBL/GenBank/DDBJ databases">
        <authorList>
            <person name="Dougan E. K."/>
            <person name="Rhodes N."/>
            <person name="Thang M."/>
            <person name="Chan C."/>
        </authorList>
    </citation>
    <scope>NUCLEOTIDE SEQUENCE</scope>
</reference>
<keyword evidence="2 7" id="KW-0699">rRNA-binding</keyword>
<keyword evidence="4 7" id="KW-0694">RNA-binding</keyword>
<comment type="caution">
    <text evidence="12">The sequence shown here is derived from an EMBL/GenBank/DDBJ whole genome shotgun (WGS) entry which is preliminary data.</text>
</comment>
<sequence length="784" mass="88056">MVTRLTIDNTNEGLPQGDSCAPYGICTTLVPWNPTTTSNFKFMDDRSLNARAPNASQKLEQGLADTKIYDDSIGYVENVGKRQRWTREGQERVEHLGITCVPGDPSGQILPRGGWEKITAVVKKLGTVPGRMSIRERAAAIFVKPLWDGGMQTEFTYTRSCPQHSKQPKPCGAPLFVWSPHADCAVQKHMNSLGLDVLEHCTERGLHLRIREDDDPRIAKVTAMSRGRAFWTGTPKAEHTLRAVARVRTLQMVVLSRWDSEGIDDADVDIVSRLPWKKWYASLSTKCQGLLWIYRAGAVHSSTRAQRDRSNGFALCVYCGFHTPSFRHWWSNCPRFNDDRATAASCSKLSPFPHSFWNLAPRCTSKFGWITYTASTDADARAHFAIAAAQVALAVMAGAFAFSLHQYGLKNKREVWRVQYALAKIRTAARTLLTQDEKSETRLFQGEALLRRMIRLGLLLESEKKLDYVLGLTTAKIMERRLQTKVFKLGLAKSIHHARTLIRQRHIRVGKQIYDIPSFLVRLDSEKHIDFALLRLEVAVLAVCVARTWPPRAQEGVAEAVTKKRTDGKAHGHGRFEHAAGDVYEGTWAQDKAHGRGTYINSDGSRYFGQWQDDQQEGEGEETWPDGTKYTGGYSKGLKSGTGSYSWPDGSSYTGELQGNDFHGRGTYIWEDGHAYIGQWQKNRMHGKGTLVWPDGRKYGERWEDGQEYGQGACDNHGREVGDSDDFKQTTGRCFFPRTKINRLLHSRRPHTVVFDAFRRLASPFVGVSPAVCGLGCDLNPSLA</sequence>
<dbReference type="Pfam" id="PF02493">
    <property type="entry name" value="MORN"/>
    <property type="match status" value="6"/>
</dbReference>
<evidence type="ECO:0000259" key="11">
    <source>
        <dbReference type="SMART" id="SM01390"/>
    </source>
</evidence>
<evidence type="ECO:0000256" key="6">
    <source>
        <dbReference type="ARBA" id="ARBA00023274"/>
    </source>
</evidence>
<proteinExistence type="inferred from homology"/>
<dbReference type="EMBL" id="CAJNNV010001799">
    <property type="protein sequence ID" value="CAE8585861.1"/>
    <property type="molecule type" value="Genomic_DNA"/>
</dbReference>
<dbReference type="InterPro" id="IPR036986">
    <property type="entry name" value="S4_RNA-bd_sf"/>
</dbReference>
<dbReference type="Gene3D" id="3.10.290.10">
    <property type="entry name" value="RNA-binding S4 domain"/>
    <property type="match status" value="1"/>
</dbReference>
<dbReference type="InterPro" id="IPR018079">
    <property type="entry name" value="Ribosomal_uS4_CS"/>
</dbReference>
<keyword evidence="5 8" id="KW-0689">Ribosomal protein</keyword>
<feature type="domain" description="RNA-binding S4" evidence="10">
    <location>
        <begin position="480"/>
        <end position="542"/>
    </location>
</feature>
<dbReference type="SUPFAM" id="SSF82185">
    <property type="entry name" value="Histone H3 K4-specific methyltransferase SET7/9 N-terminal domain"/>
    <property type="match status" value="2"/>
</dbReference>
<comment type="similarity">
    <text evidence="1 8">Belongs to the universal ribosomal protein uS4 family.</text>
</comment>
<keyword evidence="3" id="KW-0677">Repeat</keyword>
<dbReference type="InterPro" id="IPR005710">
    <property type="entry name" value="Ribosomal_uS4_euk/arc"/>
</dbReference>
<evidence type="ECO:0000256" key="5">
    <source>
        <dbReference type="ARBA" id="ARBA00022980"/>
    </source>
</evidence>
<name>A0A813DK22_POLGL</name>
<protein>
    <recommendedName>
        <fullName evidence="14">Ribosomal protein S4</fullName>
    </recommendedName>
</protein>
<evidence type="ECO:0000259" key="10">
    <source>
        <dbReference type="SMART" id="SM00363"/>
    </source>
</evidence>
<dbReference type="SMART" id="SM00698">
    <property type="entry name" value="MORN"/>
    <property type="match status" value="5"/>
</dbReference>
<dbReference type="Pfam" id="PF00163">
    <property type="entry name" value="Ribosomal_S4"/>
    <property type="match status" value="1"/>
</dbReference>
<organism evidence="12 13">
    <name type="scientific">Polarella glacialis</name>
    <name type="common">Dinoflagellate</name>
    <dbReference type="NCBI Taxonomy" id="89957"/>
    <lineage>
        <taxon>Eukaryota</taxon>
        <taxon>Sar</taxon>
        <taxon>Alveolata</taxon>
        <taxon>Dinophyceae</taxon>
        <taxon>Suessiales</taxon>
        <taxon>Suessiaceae</taxon>
        <taxon>Polarella</taxon>
    </lineage>
</organism>
<evidence type="ECO:0000313" key="12">
    <source>
        <dbReference type="EMBL" id="CAE8585861.1"/>
    </source>
</evidence>
<dbReference type="PROSITE" id="PS50889">
    <property type="entry name" value="S4"/>
    <property type="match status" value="1"/>
</dbReference>
<dbReference type="InterPro" id="IPR002942">
    <property type="entry name" value="S4_RNA-bd"/>
</dbReference>
<dbReference type="FunFam" id="3.10.290.10:FF:000004">
    <property type="entry name" value="40s ribosomal protein s9"/>
    <property type="match status" value="1"/>
</dbReference>
<dbReference type="InterPro" id="IPR003409">
    <property type="entry name" value="MORN"/>
</dbReference>
<dbReference type="OrthoDB" id="294378at2759"/>
<dbReference type="GO" id="GO:0015935">
    <property type="term" value="C:small ribosomal subunit"/>
    <property type="evidence" value="ECO:0007669"/>
    <property type="project" value="InterPro"/>
</dbReference>
<evidence type="ECO:0000313" key="13">
    <source>
        <dbReference type="Proteomes" id="UP000654075"/>
    </source>
</evidence>
<dbReference type="PANTHER" id="PTHR23084:SF179">
    <property type="entry name" value="OS10G0565000 PROTEIN"/>
    <property type="match status" value="1"/>
</dbReference>
<feature type="compositionally biased region" description="Acidic residues" evidence="9">
    <location>
        <begin position="614"/>
        <end position="624"/>
    </location>
</feature>